<evidence type="ECO:0000313" key="3">
    <source>
        <dbReference type="Proteomes" id="UP000677228"/>
    </source>
</evidence>
<organism evidence="1 3">
    <name type="scientific">Didymodactylos carnosus</name>
    <dbReference type="NCBI Taxonomy" id="1234261"/>
    <lineage>
        <taxon>Eukaryota</taxon>
        <taxon>Metazoa</taxon>
        <taxon>Spiralia</taxon>
        <taxon>Gnathifera</taxon>
        <taxon>Rotifera</taxon>
        <taxon>Eurotatoria</taxon>
        <taxon>Bdelloidea</taxon>
        <taxon>Philodinida</taxon>
        <taxon>Philodinidae</taxon>
        <taxon>Didymodactylos</taxon>
    </lineage>
</organism>
<name>A0A8S2G639_9BILA</name>
<accession>A0A8S2G639</accession>
<dbReference type="EMBL" id="CAJNOK010062185">
    <property type="protein sequence ID" value="CAF1640308.1"/>
    <property type="molecule type" value="Genomic_DNA"/>
</dbReference>
<dbReference type="Proteomes" id="UP000682733">
    <property type="component" value="Unassembled WGS sequence"/>
</dbReference>
<evidence type="ECO:0000313" key="1">
    <source>
        <dbReference type="EMBL" id="CAF1640308.1"/>
    </source>
</evidence>
<evidence type="ECO:0000313" key="2">
    <source>
        <dbReference type="EMBL" id="CAF4476072.1"/>
    </source>
</evidence>
<sequence>YADIQCQNCRMPEADVDMVLSLTSLLNEPPAKRTFMCETFMRGQLADGEVFPESTQLHSTPVGSE</sequence>
<protein>
    <submittedName>
        <fullName evidence="1">Uncharacterized protein</fullName>
    </submittedName>
</protein>
<dbReference type="EMBL" id="CAJOBA010088997">
    <property type="protein sequence ID" value="CAF4476072.1"/>
    <property type="molecule type" value="Genomic_DNA"/>
</dbReference>
<feature type="non-terminal residue" evidence="1">
    <location>
        <position position="1"/>
    </location>
</feature>
<proteinExistence type="predicted"/>
<gene>
    <name evidence="1" type="ORF">OVA965_LOCUS44244</name>
    <name evidence="2" type="ORF">TMI583_LOCUS46927</name>
</gene>
<comment type="caution">
    <text evidence="1">The sequence shown here is derived from an EMBL/GenBank/DDBJ whole genome shotgun (WGS) entry which is preliminary data.</text>
</comment>
<dbReference type="AlphaFoldDB" id="A0A8S2G639"/>
<dbReference type="Proteomes" id="UP000677228">
    <property type="component" value="Unassembled WGS sequence"/>
</dbReference>
<reference evidence="1" key="1">
    <citation type="submission" date="2021-02" db="EMBL/GenBank/DDBJ databases">
        <authorList>
            <person name="Nowell W R."/>
        </authorList>
    </citation>
    <scope>NUCLEOTIDE SEQUENCE</scope>
</reference>